<gene>
    <name evidence="3" type="ORF">QSP1433_LOCUS10398</name>
</gene>
<name>A0A7S2WIJ7_9STRA</name>
<dbReference type="SUPFAM" id="SSF53927">
    <property type="entry name" value="Cytidine deaminase-like"/>
    <property type="match status" value="1"/>
</dbReference>
<dbReference type="PANTHER" id="PTHR11079:SF149">
    <property type="entry name" value="TRNA-SPECIFIC ADENOSINE DEAMINASE 2"/>
    <property type="match status" value="1"/>
</dbReference>
<dbReference type="CDD" id="cd01285">
    <property type="entry name" value="nucleoside_deaminase"/>
    <property type="match status" value="1"/>
</dbReference>
<accession>A0A7S2WIJ7</accession>
<sequence length="180" mass="20019">MDDEFWMRQALAEGELALGRREVPVGCVFVLPLAAAKSMEMSDEERAAGGLVVARGGNETNETGNATRHSELVAIDKLHEEMSTKYAQFESTKEILSKCHLYVICEPCIMCADALKKMDVKTIVFGCSNDKFGGCGSVLFVDPKATLRNGCFKVQAIDLFRRFYNRDNPLSKEKLAQQQQ</sequence>
<dbReference type="InterPro" id="IPR016193">
    <property type="entry name" value="Cytidine_deaminase-like"/>
</dbReference>
<dbReference type="GO" id="GO:0046872">
    <property type="term" value="F:metal ion binding"/>
    <property type="evidence" value="ECO:0007669"/>
    <property type="project" value="UniProtKB-KW"/>
</dbReference>
<evidence type="ECO:0000259" key="2">
    <source>
        <dbReference type="PROSITE" id="PS51747"/>
    </source>
</evidence>
<keyword evidence="1" id="KW-0378">Hydrolase</keyword>
<reference evidence="3" key="1">
    <citation type="submission" date="2021-01" db="EMBL/GenBank/DDBJ databases">
        <authorList>
            <person name="Corre E."/>
            <person name="Pelletier E."/>
            <person name="Niang G."/>
            <person name="Scheremetjew M."/>
            <person name="Finn R."/>
            <person name="Kale V."/>
            <person name="Holt S."/>
            <person name="Cochrane G."/>
            <person name="Meng A."/>
            <person name="Brown T."/>
            <person name="Cohen L."/>
        </authorList>
    </citation>
    <scope>NUCLEOTIDE SEQUENCE</scope>
    <source>
        <strain evidence="3">NY070348D</strain>
    </source>
</reference>
<dbReference type="GO" id="GO:0052717">
    <property type="term" value="F:tRNA-specific adenosine-34 deaminase activity"/>
    <property type="evidence" value="ECO:0007669"/>
    <property type="project" value="UniProtKB-EC"/>
</dbReference>
<dbReference type="AlphaFoldDB" id="A0A7S2WIJ7"/>
<feature type="domain" description="CMP/dCMP-type deaminase" evidence="2">
    <location>
        <begin position="1"/>
        <end position="137"/>
    </location>
</feature>
<dbReference type="Pfam" id="PF00383">
    <property type="entry name" value="dCMP_cyt_deam_1"/>
    <property type="match status" value="1"/>
</dbReference>
<proteinExistence type="predicted"/>
<evidence type="ECO:0000256" key="1">
    <source>
        <dbReference type="ARBA" id="ARBA00022801"/>
    </source>
</evidence>
<dbReference type="GO" id="GO:0002100">
    <property type="term" value="P:tRNA wobble adenosine to inosine editing"/>
    <property type="evidence" value="ECO:0007669"/>
    <property type="project" value="InterPro"/>
</dbReference>
<organism evidence="3">
    <name type="scientific">Mucochytrium quahogii</name>
    <dbReference type="NCBI Taxonomy" id="96639"/>
    <lineage>
        <taxon>Eukaryota</taxon>
        <taxon>Sar</taxon>
        <taxon>Stramenopiles</taxon>
        <taxon>Bigyra</taxon>
        <taxon>Labyrinthulomycetes</taxon>
        <taxon>Thraustochytrida</taxon>
        <taxon>Thraustochytriidae</taxon>
        <taxon>Mucochytrium</taxon>
    </lineage>
</organism>
<dbReference type="PROSITE" id="PS51747">
    <property type="entry name" value="CYT_DCMP_DEAMINASES_2"/>
    <property type="match status" value="1"/>
</dbReference>
<evidence type="ECO:0000313" key="3">
    <source>
        <dbReference type="EMBL" id="CAD9689870.1"/>
    </source>
</evidence>
<protein>
    <recommendedName>
        <fullName evidence="2">CMP/dCMP-type deaminase domain-containing protein</fullName>
    </recommendedName>
</protein>
<dbReference type="Gene3D" id="3.40.140.10">
    <property type="entry name" value="Cytidine Deaminase, domain 2"/>
    <property type="match status" value="1"/>
</dbReference>
<dbReference type="EMBL" id="HBHK01016590">
    <property type="protein sequence ID" value="CAD9689870.1"/>
    <property type="molecule type" value="Transcribed_RNA"/>
</dbReference>
<dbReference type="PANTHER" id="PTHR11079">
    <property type="entry name" value="CYTOSINE DEAMINASE FAMILY MEMBER"/>
    <property type="match status" value="1"/>
</dbReference>
<dbReference type="InterPro" id="IPR002125">
    <property type="entry name" value="CMP_dCMP_dom"/>
</dbReference>